<dbReference type="SUPFAM" id="SSF47781">
    <property type="entry name" value="RuvA domain 2-like"/>
    <property type="match status" value="1"/>
</dbReference>
<feature type="domain" description="Helix-hairpin-helix DNA-binding motif class 1" evidence="7">
    <location>
        <begin position="72"/>
        <end position="91"/>
    </location>
</feature>
<dbReference type="GO" id="GO:0006310">
    <property type="term" value="P:DNA recombination"/>
    <property type="evidence" value="ECO:0007669"/>
    <property type="project" value="UniProtKB-UniRule"/>
</dbReference>
<dbReference type="GO" id="GO:0005524">
    <property type="term" value="F:ATP binding"/>
    <property type="evidence" value="ECO:0007669"/>
    <property type="project" value="InterPro"/>
</dbReference>
<dbReference type="GO" id="GO:0009379">
    <property type="term" value="C:Holliday junction helicase complex"/>
    <property type="evidence" value="ECO:0007669"/>
    <property type="project" value="InterPro"/>
</dbReference>
<keyword evidence="1 6" id="KW-0963">Cytoplasm</keyword>
<dbReference type="InterPro" id="IPR000085">
    <property type="entry name" value="RuvA"/>
</dbReference>
<keyword evidence="9" id="KW-1185">Reference proteome</keyword>
<evidence type="ECO:0000256" key="3">
    <source>
        <dbReference type="ARBA" id="ARBA00023125"/>
    </source>
</evidence>
<dbReference type="GO" id="GO:0000400">
    <property type="term" value="F:four-way junction DNA binding"/>
    <property type="evidence" value="ECO:0007669"/>
    <property type="project" value="UniProtKB-UniRule"/>
</dbReference>
<gene>
    <name evidence="6" type="primary">ruvA</name>
    <name evidence="8" type="ORF">SAMN05421676_106273</name>
</gene>
<dbReference type="InterPro" id="IPR011114">
    <property type="entry name" value="RuvA_C"/>
</dbReference>
<proteinExistence type="inferred from homology"/>
<comment type="similarity">
    <text evidence="6">Belongs to the RuvA family.</text>
</comment>
<dbReference type="InterPro" id="IPR012340">
    <property type="entry name" value="NA-bd_OB-fold"/>
</dbReference>
<keyword evidence="8" id="KW-0347">Helicase</keyword>
<evidence type="ECO:0000256" key="6">
    <source>
        <dbReference type="HAMAP-Rule" id="MF_00031"/>
    </source>
</evidence>
<organism evidence="8 9">
    <name type="scientific">Salinibacillus kushneri</name>
    <dbReference type="NCBI Taxonomy" id="237682"/>
    <lineage>
        <taxon>Bacteria</taxon>
        <taxon>Bacillati</taxon>
        <taxon>Bacillota</taxon>
        <taxon>Bacilli</taxon>
        <taxon>Bacillales</taxon>
        <taxon>Bacillaceae</taxon>
        <taxon>Salinibacillus</taxon>
    </lineage>
</organism>
<dbReference type="AlphaFoldDB" id="A0A1I0G967"/>
<evidence type="ECO:0000313" key="8">
    <source>
        <dbReference type="EMBL" id="SET67397.1"/>
    </source>
</evidence>
<evidence type="ECO:0000259" key="7">
    <source>
        <dbReference type="SMART" id="SM00278"/>
    </source>
</evidence>
<dbReference type="SUPFAM" id="SSF50249">
    <property type="entry name" value="Nucleic acid-binding proteins"/>
    <property type="match status" value="1"/>
</dbReference>
<comment type="subcellular location">
    <subcellularLocation>
        <location evidence="6">Cytoplasm</location>
    </subcellularLocation>
</comment>
<evidence type="ECO:0000256" key="1">
    <source>
        <dbReference type="ARBA" id="ARBA00022490"/>
    </source>
</evidence>
<comment type="caution">
    <text evidence="6">Lacks conserved residue(s) required for the propagation of feature annotation.</text>
</comment>
<protein>
    <recommendedName>
        <fullName evidence="6">Holliday junction branch migration complex subunit RuvA</fullName>
    </recommendedName>
</protein>
<dbReference type="OrthoDB" id="5293449at2"/>
<dbReference type="Pfam" id="PF14520">
    <property type="entry name" value="HHH_5"/>
    <property type="match status" value="1"/>
</dbReference>
<keyword evidence="4 6" id="KW-0233">DNA recombination</keyword>
<dbReference type="InterPro" id="IPR036267">
    <property type="entry name" value="RuvA_C_sf"/>
</dbReference>
<dbReference type="GO" id="GO:0048476">
    <property type="term" value="C:Holliday junction resolvase complex"/>
    <property type="evidence" value="ECO:0007669"/>
    <property type="project" value="UniProtKB-UniRule"/>
</dbReference>
<dbReference type="SMART" id="SM00278">
    <property type="entry name" value="HhH1"/>
    <property type="match status" value="2"/>
</dbReference>
<dbReference type="Gene3D" id="2.40.50.140">
    <property type="entry name" value="Nucleic acid-binding proteins"/>
    <property type="match status" value="1"/>
</dbReference>
<dbReference type="Pfam" id="PF01330">
    <property type="entry name" value="RuvA_N"/>
    <property type="match status" value="1"/>
</dbReference>
<name>A0A1I0G967_9BACI</name>
<evidence type="ECO:0000256" key="4">
    <source>
        <dbReference type="ARBA" id="ARBA00023172"/>
    </source>
</evidence>
<dbReference type="Gene3D" id="1.10.150.20">
    <property type="entry name" value="5' to 3' exonuclease, C-terminal subdomain"/>
    <property type="match status" value="1"/>
</dbReference>
<reference evidence="9" key="1">
    <citation type="submission" date="2016-10" db="EMBL/GenBank/DDBJ databases">
        <authorList>
            <person name="Varghese N."/>
            <person name="Submissions S."/>
        </authorList>
    </citation>
    <scope>NUCLEOTIDE SEQUENCE [LARGE SCALE GENOMIC DNA]</scope>
    <source>
        <strain evidence="9">CGMCC 1.3566</strain>
    </source>
</reference>
<comment type="function">
    <text evidence="6">The RuvA-RuvB-RuvC complex processes Holliday junction (HJ) DNA during genetic recombination and DNA repair, while the RuvA-RuvB complex plays an important role in the rescue of blocked DNA replication forks via replication fork reversal (RFR). RuvA specifically binds to HJ cruciform DNA, conferring on it an open structure. The RuvB hexamer acts as an ATP-dependent pump, pulling dsDNA into and through the RuvAB complex. HJ branch migration allows RuvC to scan DNA until it finds its consensus sequence, where it cleaves and resolves the cruciform DNA.</text>
</comment>
<accession>A0A1I0G967</accession>
<dbReference type="STRING" id="237682.SAMN05421676_106273"/>
<keyword evidence="8" id="KW-0547">Nucleotide-binding</keyword>
<keyword evidence="8" id="KW-0378">Hydrolase</keyword>
<feature type="region of interest" description="Flexible linker" evidence="6">
    <location>
        <begin position="143"/>
        <end position="155"/>
    </location>
</feature>
<comment type="domain">
    <text evidence="6">Has three domains with a flexible linker between the domains II and III and assumes an 'L' shape. Domain III is highly mobile and contacts RuvB.</text>
</comment>
<dbReference type="SUPFAM" id="SSF46929">
    <property type="entry name" value="DNA helicase RuvA subunit, C-terminal domain"/>
    <property type="match status" value="1"/>
</dbReference>
<evidence type="ECO:0000313" key="9">
    <source>
        <dbReference type="Proteomes" id="UP000199095"/>
    </source>
</evidence>
<evidence type="ECO:0000256" key="2">
    <source>
        <dbReference type="ARBA" id="ARBA00022763"/>
    </source>
</evidence>
<feature type="region of interest" description="Domain III" evidence="6">
    <location>
        <begin position="156"/>
        <end position="207"/>
    </location>
</feature>
<keyword evidence="2 6" id="KW-0227">DNA damage</keyword>
<keyword evidence="8" id="KW-0067">ATP-binding</keyword>
<dbReference type="NCBIfam" id="TIGR00084">
    <property type="entry name" value="ruvA"/>
    <property type="match status" value="1"/>
</dbReference>
<dbReference type="InterPro" id="IPR003583">
    <property type="entry name" value="Hlx-hairpin-Hlx_DNA-bd_motif"/>
</dbReference>
<dbReference type="GO" id="GO:0006281">
    <property type="term" value="P:DNA repair"/>
    <property type="evidence" value="ECO:0007669"/>
    <property type="project" value="UniProtKB-UniRule"/>
</dbReference>
<dbReference type="HAMAP" id="MF_00031">
    <property type="entry name" value="DNA_HJ_migration_RuvA"/>
    <property type="match status" value="1"/>
</dbReference>
<comment type="subunit">
    <text evidence="6">Homotetramer. Forms an RuvA(8)-RuvB(12)-Holliday junction (HJ) complex. HJ DNA is sandwiched between 2 RuvA tetramers; dsDNA enters through RuvA and exits via RuvB. An RuvB hexamer assembles on each DNA strand where it exits the tetramer. Each RuvB hexamer is contacted by two RuvA subunits (via domain III) on 2 adjacent RuvB subunits; this complex drives branch migration. In the full resolvosome a probable DNA-RuvA(4)-RuvB(12)-RuvC(2) complex forms which resolves the HJ.</text>
</comment>
<dbReference type="RefSeq" id="WP_093135402.1">
    <property type="nucleotide sequence ID" value="NZ_FOHJ01000006.1"/>
</dbReference>
<sequence>MIAFIEGKIDAIEESSVFVLVNGIGYEVVCANPYQFQQQINESVRIYTYHYVREDQQLLYGFRQYEEKQLFAKLLNVSGIGPKGALSILATTSVYDIALAIEQEDEKFLTQFPGVGKKTARQMILDLKGNVAEWMNQSTDKSLNENNLDETQSTQSNQEEFEEALEALKALGYSDREIKRISPQLRQADCSTIDDYVKAGLSLMVQG</sequence>
<dbReference type="InterPro" id="IPR010994">
    <property type="entry name" value="RuvA_2-like"/>
</dbReference>
<evidence type="ECO:0000256" key="5">
    <source>
        <dbReference type="ARBA" id="ARBA00023204"/>
    </source>
</evidence>
<dbReference type="GO" id="GO:0005737">
    <property type="term" value="C:cytoplasm"/>
    <property type="evidence" value="ECO:0007669"/>
    <property type="project" value="UniProtKB-SubCell"/>
</dbReference>
<dbReference type="InterPro" id="IPR013849">
    <property type="entry name" value="DNA_helicase_Holl-junc_RuvA_I"/>
</dbReference>
<dbReference type="Pfam" id="PF07499">
    <property type="entry name" value="RuvA_C"/>
    <property type="match status" value="1"/>
</dbReference>
<dbReference type="Proteomes" id="UP000199095">
    <property type="component" value="Unassembled WGS sequence"/>
</dbReference>
<dbReference type="EMBL" id="FOHJ01000006">
    <property type="protein sequence ID" value="SET67397.1"/>
    <property type="molecule type" value="Genomic_DNA"/>
</dbReference>
<keyword evidence="3 6" id="KW-0238">DNA-binding</keyword>
<keyword evidence="5 6" id="KW-0234">DNA repair</keyword>
<feature type="domain" description="Helix-hairpin-helix DNA-binding motif class 1" evidence="7">
    <location>
        <begin position="107"/>
        <end position="126"/>
    </location>
</feature>
<dbReference type="GO" id="GO:0009378">
    <property type="term" value="F:four-way junction helicase activity"/>
    <property type="evidence" value="ECO:0007669"/>
    <property type="project" value="InterPro"/>
</dbReference>